<reference evidence="2" key="1">
    <citation type="submission" date="2021-01" db="EMBL/GenBank/DDBJ databases">
        <title>Phytophthora aleatoria, a newly-described species from Pinus radiata is distinct from Phytophthora cactorum isolates based on comparative genomics.</title>
        <authorList>
            <person name="Mcdougal R."/>
            <person name="Panda P."/>
            <person name="Williams N."/>
            <person name="Studholme D.J."/>
        </authorList>
    </citation>
    <scope>NUCLEOTIDE SEQUENCE</scope>
    <source>
        <strain evidence="2">NZFS 4037</strain>
    </source>
</reference>
<keyword evidence="3" id="KW-1185">Reference proteome</keyword>
<name>A0A8J5M146_9STRA</name>
<dbReference type="PANTHER" id="PTHR34409">
    <property type="entry name" value="SET DOMAIN-CONTAINING PROTEIN"/>
    <property type="match status" value="1"/>
</dbReference>
<dbReference type="Proteomes" id="UP000709295">
    <property type="component" value="Unassembled WGS sequence"/>
</dbReference>
<evidence type="ECO:0000313" key="3">
    <source>
        <dbReference type="Proteomes" id="UP000709295"/>
    </source>
</evidence>
<proteinExistence type="predicted"/>
<gene>
    <name evidence="2" type="ORF">JG688_00013544</name>
</gene>
<evidence type="ECO:0000313" key="2">
    <source>
        <dbReference type="EMBL" id="KAG6951874.1"/>
    </source>
</evidence>
<feature type="domain" description="DUF6818" evidence="1">
    <location>
        <begin position="38"/>
        <end position="106"/>
    </location>
</feature>
<sequence length="230" mass="26901">MSSTPTRVRSGRSSKFGTVNYSADEMRRLNAKVRAVLPLASEDWLRVAYQFNHLRPEAVPYREVESLKRKFKKMYCTRGKTLPDYIREAKELRKLINQRLDKVTARETEMETEQEAGDLALKLKLRQMEDEYHRTLEGKRAEAAVAVTSQGQEDRIATSTSGVIAMLRKSVERKRCAAEEQVLDENARVRRERKRRKMEQVLLSIHQEQRDLEVAERKMLNDSKRSKFVE</sequence>
<protein>
    <recommendedName>
        <fullName evidence="1">DUF6818 domain-containing protein</fullName>
    </recommendedName>
</protein>
<accession>A0A8J5M146</accession>
<comment type="caution">
    <text evidence="2">The sequence shown here is derived from an EMBL/GenBank/DDBJ whole genome shotgun (WGS) entry which is preliminary data.</text>
</comment>
<dbReference type="AlphaFoldDB" id="A0A8J5M146"/>
<dbReference type="PANTHER" id="PTHR34409:SF1">
    <property type="entry name" value="MYB-LIKE DOMAIN-CONTAINING PROTEIN"/>
    <property type="match status" value="1"/>
</dbReference>
<organism evidence="2 3">
    <name type="scientific">Phytophthora aleatoria</name>
    <dbReference type="NCBI Taxonomy" id="2496075"/>
    <lineage>
        <taxon>Eukaryota</taxon>
        <taxon>Sar</taxon>
        <taxon>Stramenopiles</taxon>
        <taxon>Oomycota</taxon>
        <taxon>Peronosporomycetes</taxon>
        <taxon>Peronosporales</taxon>
        <taxon>Peronosporaceae</taxon>
        <taxon>Phytophthora</taxon>
    </lineage>
</organism>
<dbReference type="Pfam" id="PF20681">
    <property type="entry name" value="DUF6818"/>
    <property type="match status" value="1"/>
</dbReference>
<dbReference type="EMBL" id="JAENGY010001162">
    <property type="protein sequence ID" value="KAG6951874.1"/>
    <property type="molecule type" value="Genomic_DNA"/>
</dbReference>
<evidence type="ECO:0000259" key="1">
    <source>
        <dbReference type="Pfam" id="PF20681"/>
    </source>
</evidence>
<dbReference type="InterPro" id="IPR049203">
    <property type="entry name" value="DUF6818"/>
</dbReference>